<evidence type="ECO:0000259" key="1">
    <source>
        <dbReference type="Pfam" id="PF01548"/>
    </source>
</evidence>
<reference evidence="2 3" key="1">
    <citation type="journal article" date="2018" name="Nat. Biotechnol.">
        <title>A standardized bacterial taxonomy based on genome phylogeny substantially revises the tree of life.</title>
        <authorList>
            <person name="Parks D.H."/>
            <person name="Chuvochina M."/>
            <person name="Waite D.W."/>
            <person name="Rinke C."/>
            <person name="Skarshewski A."/>
            <person name="Chaumeil P.A."/>
            <person name="Hugenholtz P."/>
        </authorList>
    </citation>
    <scope>NUCLEOTIDE SEQUENCE [LARGE SCALE GENOMIC DNA]</scope>
    <source>
        <strain evidence="2">UBA9667</strain>
    </source>
</reference>
<dbReference type="EMBL" id="DPVG01000337">
    <property type="protein sequence ID" value="HCK24932.1"/>
    <property type="molecule type" value="Genomic_DNA"/>
</dbReference>
<feature type="non-terminal residue" evidence="2">
    <location>
        <position position="123"/>
    </location>
</feature>
<organism evidence="2 3">
    <name type="scientific">Bacteroides graminisolvens</name>
    <dbReference type="NCBI Taxonomy" id="477666"/>
    <lineage>
        <taxon>Bacteria</taxon>
        <taxon>Pseudomonadati</taxon>
        <taxon>Bacteroidota</taxon>
        <taxon>Bacteroidia</taxon>
        <taxon>Bacteroidales</taxon>
        <taxon>Bacteroidaceae</taxon>
        <taxon>Bacteroides</taxon>
    </lineage>
</organism>
<dbReference type="GO" id="GO:0006313">
    <property type="term" value="P:DNA transposition"/>
    <property type="evidence" value="ECO:0007669"/>
    <property type="project" value="InterPro"/>
</dbReference>
<evidence type="ECO:0000313" key="2">
    <source>
        <dbReference type="EMBL" id="HCK24932.1"/>
    </source>
</evidence>
<dbReference type="Proteomes" id="UP000263098">
    <property type="component" value="Unassembled WGS sequence"/>
</dbReference>
<evidence type="ECO:0000313" key="3">
    <source>
        <dbReference type="Proteomes" id="UP000263098"/>
    </source>
</evidence>
<sequence length="123" mass="14078">MYFEKRDLPQYNSIVLVRARKAQIPIGECLYMKRTQNEKILQIKNETLIVGVDIAKKIHHARAFDNRGVELGKLLKFENSAQGFAAFDAWLAKIQQKHGMTEAVVGFEPTGHYWFNLGVAEQT</sequence>
<dbReference type="Pfam" id="PF01548">
    <property type="entry name" value="DEDD_Tnp_IS110"/>
    <property type="match status" value="1"/>
</dbReference>
<protein>
    <recommendedName>
        <fullName evidence="1">Transposase IS110-like N-terminal domain-containing protein</fullName>
    </recommendedName>
</protein>
<accession>A0A3D2SFA0</accession>
<dbReference type="GO" id="GO:0004803">
    <property type="term" value="F:transposase activity"/>
    <property type="evidence" value="ECO:0007669"/>
    <property type="project" value="InterPro"/>
</dbReference>
<dbReference type="GO" id="GO:0003677">
    <property type="term" value="F:DNA binding"/>
    <property type="evidence" value="ECO:0007669"/>
    <property type="project" value="InterPro"/>
</dbReference>
<dbReference type="AlphaFoldDB" id="A0A3D2SFA0"/>
<gene>
    <name evidence="2" type="ORF">DHW31_09165</name>
</gene>
<proteinExistence type="predicted"/>
<name>A0A3D2SFA0_9BACE</name>
<dbReference type="InterPro" id="IPR002525">
    <property type="entry name" value="Transp_IS110-like_N"/>
</dbReference>
<comment type="caution">
    <text evidence="2">The sequence shown here is derived from an EMBL/GenBank/DDBJ whole genome shotgun (WGS) entry which is preliminary data.</text>
</comment>
<feature type="domain" description="Transposase IS110-like N-terminal" evidence="1">
    <location>
        <begin position="50"/>
        <end position="117"/>
    </location>
</feature>